<dbReference type="EMBL" id="JANPWB010000005">
    <property type="protein sequence ID" value="KAJ1186478.1"/>
    <property type="molecule type" value="Genomic_DNA"/>
</dbReference>
<dbReference type="Proteomes" id="UP001066276">
    <property type="component" value="Chromosome 3_1"/>
</dbReference>
<accession>A0AAV7UC95</accession>
<reference evidence="2" key="1">
    <citation type="journal article" date="2022" name="bioRxiv">
        <title>Sequencing and chromosome-scale assembly of the giantPleurodeles waltlgenome.</title>
        <authorList>
            <person name="Brown T."/>
            <person name="Elewa A."/>
            <person name="Iarovenko S."/>
            <person name="Subramanian E."/>
            <person name="Araus A.J."/>
            <person name="Petzold A."/>
            <person name="Susuki M."/>
            <person name="Suzuki K.-i.T."/>
            <person name="Hayashi T."/>
            <person name="Toyoda A."/>
            <person name="Oliveira C."/>
            <person name="Osipova E."/>
            <person name="Leigh N.D."/>
            <person name="Simon A."/>
            <person name="Yun M.H."/>
        </authorList>
    </citation>
    <scope>NUCLEOTIDE SEQUENCE</scope>
    <source>
        <strain evidence="2">20211129_DDA</strain>
        <tissue evidence="2">Liver</tissue>
    </source>
</reference>
<feature type="compositionally biased region" description="Basic and acidic residues" evidence="1">
    <location>
        <begin position="105"/>
        <end position="123"/>
    </location>
</feature>
<comment type="caution">
    <text evidence="2">The sequence shown here is derived from an EMBL/GenBank/DDBJ whole genome shotgun (WGS) entry which is preliminary data.</text>
</comment>
<gene>
    <name evidence="2" type="ORF">NDU88_003259</name>
</gene>
<proteinExistence type="predicted"/>
<evidence type="ECO:0000313" key="3">
    <source>
        <dbReference type="Proteomes" id="UP001066276"/>
    </source>
</evidence>
<name>A0AAV7UC95_PLEWA</name>
<evidence type="ECO:0000313" key="2">
    <source>
        <dbReference type="EMBL" id="KAJ1186478.1"/>
    </source>
</evidence>
<feature type="compositionally biased region" description="Basic and acidic residues" evidence="1">
    <location>
        <begin position="175"/>
        <end position="184"/>
    </location>
</feature>
<evidence type="ECO:0000256" key="1">
    <source>
        <dbReference type="SAM" id="MobiDB-lite"/>
    </source>
</evidence>
<sequence length="255" mass="26509">MEGGAAPLCSESRICVPFSALPKPRGERSPHAGAGGRGVGRSAPFPMVKVARAQGGRAFYREFPGGASLRHGLAHHSRPRLVLLPQASGVKRVALPLAARTVPRPTDRKGGPCSSEEVRRWHIGEAVGSRPGIEASGLRPGRDATRPGTCTGSGTRAAAGPGSGPPSGVPLGPGHTEEQSEDRSAAQLMQRRSCAAVRWQGAFGPAVPGEGYKPGGRVEWAGQLMHRGARSGKARSPGHWGQEHGCLEGGVTMRK</sequence>
<organism evidence="2 3">
    <name type="scientific">Pleurodeles waltl</name>
    <name type="common">Iberian ribbed newt</name>
    <dbReference type="NCBI Taxonomy" id="8319"/>
    <lineage>
        <taxon>Eukaryota</taxon>
        <taxon>Metazoa</taxon>
        <taxon>Chordata</taxon>
        <taxon>Craniata</taxon>
        <taxon>Vertebrata</taxon>
        <taxon>Euteleostomi</taxon>
        <taxon>Amphibia</taxon>
        <taxon>Batrachia</taxon>
        <taxon>Caudata</taxon>
        <taxon>Salamandroidea</taxon>
        <taxon>Salamandridae</taxon>
        <taxon>Pleurodelinae</taxon>
        <taxon>Pleurodeles</taxon>
    </lineage>
</organism>
<keyword evidence="3" id="KW-1185">Reference proteome</keyword>
<feature type="region of interest" description="Disordered" evidence="1">
    <location>
        <begin position="102"/>
        <end position="188"/>
    </location>
</feature>
<protein>
    <submittedName>
        <fullName evidence="2">Uncharacterized protein</fullName>
    </submittedName>
</protein>
<dbReference type="AlphaFoldDB" id="A0AAV7UC95"/>
<feature type="region of interest" description="Disordered" evidence="1">
    <location>
        <begin position="230"/>
        <end position="255"/>
    </location>
</feature>
<feature type="region of interest" description="Disordered" evidence="1">
    <location>
        <begin position="20"/>
        <end position="43"/>
    </location>
</feature>